<organism evidence="7 8">
    <name type="scientific">Helopsaltes ochotensis</name>
    <name type="common">Middendorff's grasshopper-warbler</name>
    <dbReference type="NCBI Taxonomy" id="3150915"/>
    <lineage>
        <taxon>Eukaryota</taxon>
        <taxon>Metazoa</taxon>
        <taxon>Chordata</taxon>
        <taxon>Craniata</taxon>
        <taxon>Vertebrata</taxon>
        <taxon>Euteleostomi</taxon>
        <taxon>Archelosauria</taxon>
        <taxon>Archosauria</taxon>
        <taxon>Dinosauria</taxon>
        <taxon>Saurischia</taxon>
        <taxon>Theropoda</taxon>
        <taxon>Coelurosauria</taxon>
        <taxon>Aves</taxon>
        <taxon>Neognathae</taxon>
        <taxon>Neoaves</taxon>
        <taxon>Telluraves</taxon>
        <taxon>Australaves</taxon>
        <taxon>Passeriformes</taxon>
        <taxon>Sylvioidea</taxon>
        <taxon>Locustellidae</taxon>
        <taxon>Helopsaltes</taxon>
    </lineage>
</organism>
<gene>
    <name evidence="7" type="primary">Aurkaip1</name>
    <name evidence="7" type="ORF">LOCOCH_R13138</name>
</gene>
<feature type="domain" description="Ribosomal protein mS38 C-terminal" evidence="6">
    <location>
        <begin position="104"/>
        <end position="137"/>
    </location>
</feature>
<protein>
    <recommendedName>
        <fullName evidence="4">Small ribosomal subunit protein mS38</fullName>
    </recommendedName>
</protein>
<feature type="non-terminal residue" evidence="7">
    <location>
        <position position="1"/>
    </location>
</feature>
<evidence type="ECO:0000256" key="2">
    <source>
        <dbReference type="ARBA" id="ARBA00023128"/>
    </source>
</evidence>
<comment type="caution">
    <text evidence="7">The sequence shown here is derived from an EMBL/GenBank/DDBJ whole genome shotgun (WGS) entry which is preliminary data.</text>
</comment>
<dbReference type="PANTHER" id="PTHR32035:SF3">
    <property type="entry name" value="SMALL RIBOSOMAL SUBUNIT PROTEIN MS38"/>
    <property type="match status" value="1"/>
</dbReference>
<evidence type="ECO:0000256" key="1">
    <source>
        <dbReference type="ARBA" id="ARBA00004173"/>
    </source>
</evidence>
<evidence type="ECO:0000259" key="6">
    <source>
        <dbReference type="SMART" id="SM01155"/>
    </source>
</evidence>
<keyword evidence="8" id="KW-1185">Reference proteome</keyword>
<dbReference type="EMBL" id="VXBM01003294">
    <property type="protein sequence ID" value="NXO46161.1"/>
    <property type="molecule type" value="Genomic_DNA"/>
</dbReference>
<evidence type="ECO:0000256" key="3">
    <source>
        <dbReference type="ARBA" id="ARBA00035647"/>
    </source>
</evidence>
<name>A0A7L1SA00_9PASS</name>
<dbReference type="Proteomes" id="UP000572057">
    <property type="component" value="Unassembled WGS sequence"/>
</dbReference>
<evidence type="ECO:0000256" key="5">
    <source>
        <dbReference type="SAM" id="MobiDB-lite"/>
    </source>
</evidence>
<feature type="non-terminal residue" evidence="7">
    <location>
        <position position="179"/>
    </location>
</feature>
<proteinExistence type="inferred from homology"/>
<evidence type="ECO:0000313" key="8">
    <source>
        <dbReference type="Proteomes" id="UP000572057"/>
    </source>
</evidence>
<feature type="compositionally biased region" description="Low complexity" evidence="5">
    <location>
        <begin position="75"/>
        <end position="87"/>
    </location>
</feature>
<dbReference type="GO" id="GO:0005739">
    <property type="term" value="C:mitochondrion"/>
    <property type="evidence" value="ECO:0007669"/>
    <property type="project" value="UniProtKB-SubCell"/>
</dbReference>
<dbReference type="SMART" id="SM01155">
    <property type="entry name" value="DUF1713"/>
    <property type="match status" value="1"/>
</dbReference>
<keyword evidence="2" id="KW-0496">Mitochondrion</keyword>
<feature type="region of interest" description="Disordered" evidence="5">
    <location>
        <begin position="72"/>
        <end position="101"/>
    </location>
</feature>
<dbReference type="OrthoDB" id="6139741at2759"/>
<evidence type="ECO:0000313" key="7">
    <source>
        <dbReference type="EMBL" id="NXO46161.1"/>
    </source>
</evidence>
<sequence>GHLLPRSVSSFLCCRSPSARYSTQPPKPSGAQPQQWHTLDPELEEILIPRKLSISPLESWLTVRYSLPKAEGAQEEASPGAECPPAAGAGGVEEGEGAPGEEVRCRNVLKIRRRKMNKHKYRKLLKRRKFIRRRVKEGRKRRRQIKFEKDLERVWKKAGLRSAPAGWQTPKIYLRSSKR</sequence>
<reference evidence="8" key="1">
    <citation type="submission" date="2019-09" db="EMBL/GenBank/DDBJ databases">
        <title>Bird 10,000 Genomes (B10K) Project - Family phase.</title>
        <authorList>
            <person name="Zhang G."/>
        </authorList>
    </citation>
    <scope>NUCLEOTIDE SEQUENCE [LARGE SCALE GENOMIC DNA]</scope>
</reference>
<dbReference type="AlphaFoldDB" id="A0A7L1SA00"/>
<evidence type="ECO:0000256" key="4">
    <source>
        <dbReference type="ARBA" id="ARBA00035682"/>
    </source>
</evidence>
<dbReference type="PANTHER" id="PTHR32035">
    <property type="entry name" value="AURORA KINASE A-INTERACTING PROTEIN"/>
    <property type="match status" value="1"/>
</dbReference>
<dbReference type="InterPro" id="IPR013177">
    <property type="entry name" value="Ribosomal_mS38_C"/>
</dbReference>
<comment type="similarity">
    <text evidence="3">Belongs to the mitochondrion-specific ribosomal protein mS38 family.</text>
</comment>
<accession>A0A7L1SA00</accession>
<dbReference type="Pfam" id="PF08213">
    <property type="entry name" value="COX24_C"/>
    <property type="match status" value="1"/>
</dbReference>
<comment type="subcellular location">
    <subcellularLocation>
        <location evidence="1">Mitochondrion</location>
    </subcellularLocation>
</comment>